<evidence type="ECO:0000313" key="1">
    <source>
        <dbReference type="EMBL" id="GIZ02494.1"/>
    </source>
</evidence>
<name>A0AAV4Y6G6_CAEEX</name>
<comment type="caution">
    <text evidence="1">The sequence shown here is derived from an EMBL/GenBank/DDBJ whole genome shotgun (WGS) entry which is preliminary data.</text>
</comment>
<keyword evidence="2" id="KW-1185">Reference proteome</keyword>
<dbReference type="Proteomes" id="UP001054945">
    <property type="component" value="Unassembled WGS sequence"/>
</dbReference>
<organism evidence="1 2">
    <name type="scientific">Caerostris extrusa</name>
    <name type="common">Bark spider</name>
    <name type="synonym">Caerostris bankana</name>
    <dbReference type="NCBI Taxonomy" id="172846"/>
    <lineage>
        <taxon>Eukaryota</taxon>
        <taxon>Metazoa</taxon>
        <taxon>Ecdysozoa</taxon>
        <taxon>Arthropoda</taxon>
        <taxon>Chelicerata</taxon>
        <taxon>Arachnida</taxon>
        <taxon>Araneae</taxon>
        <taxon>Araneomorphae</taxon>
        <taxon>Entelegynae</taxon>
        <taxon>Araneoidea</taxon>
        <taxon>Araneidae</taxon>
        <taxon>Caerostris</taxon>
    </lineage>
</organism>
<accession>A0AAV4Y6G6</accession>
<reference evidence="1 2" key="1">
    <citation type="submission" date="2021-06" db="EMBL/GenBank/DDBJ databases">
        <title>Caerostris extrusa draft genome.</title>
        <authorList>
            <person name="Kono N."/>
            <person name="Arakawa K."/>
        </authorList>
    </citation>
    <scope>NUCLEOTIDE SEQUENCE [LARGE SCALE GENOMIC DNA]</scope>
</reference>
<sequence length="188" mass="20430">MDITTYKIIGYGIGELASAYSDGLHYSRAGNTSCYFCGKSIEQSKISDERNISHWLPSAREIFREECFCLFCSSEEATSSITSTLESALKETNSLLSCQVFKAPAKKIPALVNSSHPEPECRLANAEYFAHRLISEAPSSEVLRQILSALIVGVGGPTLHPVNGASYLALMNKDSKSGMQVLLESLGK</sequence>
<dbReference type="EMBL" id="BPLR01001466">
    <property type="protein sequence ID" value="GIZ02494.1"/>
    <property type="molecule type" value="Genomic_DNA"/>
</dbReference>
<proteinExistence type="predicted"/>
<evidence type="ECO:0000313" key="2">
    <source>
        <dbReference type="Proteomes" id="UP001054945"/>
    </source>
</evidence>
<gene>
    <name evidence="1" type="ORF">CEXT_295621</name>
</gene>
<protein>
    <submittedName>
        <fullName evidence="1">Uncharacterized protein</fullName>
    </submittedName>
</protein>
<dbReference type="AlphaFoldDB" id="A0AAV4Y6G6"/>